<evidence type="ECO:0000256" key="1">
    <source>
        <dbReference type="SAM" id="MobiDB-lite"/>
    </source>
</evidence>
<dbReference type="Proteomes" id="UP000217790">
    <property type="component" value="Unassembled WGS sequence"/>
</dbReference>
<evidence type="ECO:0000313" key="3">
    <source>
        <dbReference type="Proteomes" id="UP000217790"/>
    </source>
</evidence>
<dbReference type="AlphaFoldDB" id="A0A2H3EEH8"/>
<gene>
    <name evidence="2" type="ORF">ARMGADRAFT_234072</name>
</gene>
<protein>
    <submittedName>
        <fullName evidence="2">Uncharacterized protein</fullName>
    </submittedName>
</protein>
<name>A0A2H3EEH8_ARMGA</name>
<organism evidence="2 3">
    <name type="scientific">Armillaria gallica</name>
    <name type="common">Bulbous honey fungus</name>
    <name type="synonym">Armillaria bulbosa</name>
    <dbReference type="NCBI Taxonomy" id="47427"/>
    <lineage>
        <taxon>Eukaryota</taxon>
        <taxon>Fungi</taxon>
        <taxon>Dikarya</taxon>
        <taxon>Basidiomycota</taxon>
        <taxon>Agaricomycotina</taxon>
        <taxon>Agaricomycetes</taxon>
        <taxon>Agaricomycetidae</taxon>
        <taxon>Agaricales</taxon>
        <taxon>Marasmiineae</taxon>
        <taxon>Physalacriaceae</taxon>
        <taxon>Armillaria</taxon>
    </lineage>
</organism>
<feature type="region of interest" description="Disordered" evidence="1">
    <location>
        <begin position="1"/>
        <end position="85"/>
    </location>
</feature>
<dbReference type="InParanoid" id="A0A2H3EEH8"/>
<proteinExistence type="predicted"/>
<sequence length="155" mass="17340">MGNSPSARYGDTDIPPKFSVRVLPDDSDMVHRRRDSAHAASNPGHRRSRSAHATVRRSNADDIPPPPPYSRTPPRLDTQLLTPSRSSSNVNLAHLYQFAGQRHFSSQPSSPSRSMLIFLEPTLCLSNLSCYSQPPKKHQHVSLVLDLFYPLTRIT</sequence>
<keyword evidence="3" id="KW-1185">Reference proteome</keyword>
<dbReference type="EMBL" id="KZ293645">
    <property type="protein sequence ID" value="PBL01973.1"/>
    <property type="molecule type" value="Genomic_DNA"/>
</dbReference>
<reference evidence="3" key="1">
    <citation type="journal article" date="2017" name="Nat. Ecol. Evol.">
        <title>Genome expansion and lineage-specific genetic innovations in the forest pathogenic fungi Armillaria.</title>
        <authorList>
            <person name="Sipos G."/>
            <person name="Prasanna A.N."/>
            <person name="Walter M.C."/>
            <person name="O'Connor E."/>
            <person name="Balint B."/>
            <person name="Krizsan K."/>
            <person name="Kiss B."/>
            <person name="Hess J."/>
            <person name="Varga T."/>
            <person name="Slot J."/>
            <person name="Riley R."/>
            <person name="Boka B."/>
            <person name="Rigling D."/>
            <person name="Barry K."/>
            <person name="Lee J."/>
            <person name="Mihaltcheva S."/>
            <person name="LaButti K."/>
            <person name="Lipzen A."/>
            <person name="Waldron R."/>
            <person name="Moloney N.M."/>
            <person name="Sperisen C."/>
            <person name="Kredics L."/>
            <person name="Vagvoelgyi C."/>
            <person name="Patrignani A."/>
            <person name="Fitzpatrick D."/>
            <person name="Nagy I."/>
            <person name="Doyle S."/>
            <person name="Anderson J.B."/>
            <person name="Grigoriev I.V."/>
            <person name="Gueldener U."/>
            <person name="Muensterkoetter M."/>
            <person name="Nagy L.G."/>
        </authorList>
    </citation>
    <scope>NUCLEOTIDE SEQUENCE [LARGE SCALE GENOMIC DNA]</scope>
    <source>
        <strain evidence="3">Ar21-2</strain>
    </source>
</reference>
<evidence type="ECO:0000313" key="2">
    <source>
        <dbReference type="EMBL" id="PBL01973.1"/>
    </source>
</evidence>
<accession>A0A2H3EEH8</accession>